<keyword evidence="3 5" id="KW-0808">Transferase</keyword>
<dbReference type="PANTHER" id="PTHR43179:SF12">
    <property type="entry name" value="GALACTOFURANOSYLTRANSFERASE GLFT2"/>
    <property type="match status" value="1"/>
</dbReference>
<evidence type="ECO:0000313" key="5">
    <source>
        <dbReference type="EMBL" id="NNU78980.1"/>
    </source>
</evidence>
<keyword evidence="2" id="KW-0328">Glycosyltransferase</keyword>
<organism evidence="5 6">
    <name type="scientific">Halovulum dunhuangense</name>
    <dbReference type="NCBI Taxonomy" id="1505036"/>
    <lineage>
        <taxon>Bacteria</taxon>
        <taxon>Pseudomonadati</taxon>
        <taxon>Pseudomonadota</taxon>
        <taxon>Alphaproteobacteria</taxon>
        <taxon>Rhodobacterales</taxon>
        <taxon>Paracoccaceae</taxon>
        <taxon>Halovulum</taxon>
    </lineage>
</organism>
<evidence type="ECO:0000259" key="4">
    <source>
        <dbReference type="Pfam" id="PF00535"/>
    </source>
</evidence>
<dbReference type="GO" id="GO:0016757">
    <property type="term" value="F:glycosyltransferase activity"/>
    <property type="evidence" value="ECO:0007669"/>
    <property type="project" value="UniProtKB-KW"/>
</dbReference>
<evidence type="ECO:0000313" key="6">
    <source>
        <dbReference type="Proteomes" id="UP000572377"/>
    </source>
</evidence>
<dbReference type="InterPro" id="IPR001173">
    <property type="entry name" value="Glyco_trans_2-like"/>
</dbReference>
<proteinExistence type="inferred from homology"/>
<dbReference type="PANTHER" id="PTHR43179">
    <property type="entry name" value="RHAMNOSYLTRANSFERASE WBBL"/>
    <property type="match status" value="1"/>
</dbReference>
<dbReference type="Proteomes" id="UP000572377">
    <property type="component" value="Unassembled WGS sequence"/>
</dbReference>
<protein>
    <submittedName>
        <fullName evidence="5">Glycosyltransferase</fullName>
    </submittedName>
</protein>
<dbReference type="SUPFAM" id="SSF53448">
    <property type="entry name" value="Nucleotide-diphospho-sugar transferases"/>
    <property type="match status" value="1"/>
</dbReference>
<dbReference type="EMBL" id="JABFBC010000001">
    <property type="protein sequence ID" value="NNU78980.1"/>
    <property type="molecule type" value="Genomic_DNA"/>
</dbReference>
<evidence type="ECO:0000256" key="2">
    <source>
        <dbReference type="ARBA" id="ARBA00022676"/>
    </source>
</evidence>
<gene>
    <name evidence="5" type="ORF">HMH01_00885</name>
</gene>
<dbReference type="Pfam" id="PF00535">
    <property type="entry name" value="Glycos_transf_2"/>
    <property type="match status" value="1"/>
</dbReference>
<dbReference type="InterPro" id="IPR029044">
    <property type="entry name" value="Nucleotide-diphossugar_trans"/>
</dbReference>
<dbReference type="AlphaFoldDB" id="A0A849L030"/>
<keyword evidence="6" id="KW-1185">Reference proteome</keyword>
<evidence type="ECO:0000256" key="1">
    <source>
        <dbReference type="ARBA" id="ARBA00006739"/>
    </source>
</evidence>
<comment type="similarity">
    <text evidence="1">Belongs to the glycosyltransferase 2 family.</text>
</comment>
<comment type="caution">
    <text evidence="5">The sequence shown here is derived from an EMBL/GenBank/DDBJ whole genome shotgun (WGS) entry which is preliminary data.</text>
</comment>
<accession>A0A849L030</accession>
<reference evidence="5 6" key="1">
    <citation type="submission" date="2020-05" db="EMBL/GenBank/DDBJ databases">
        <title>Gimesia benthica sp. nov., a novel planctomycete isolated from a deep-sea water sample of the Northwest Indian Ocean.</title>
        <authorList>
            <person name="Wang J."/>
            <person name="Ruan C."/>
            <person name="Song L."/>
            <person name="Zhu Y."/>
            <person name="Li A."/>
            <person name="Zheng X."/>
            <person name="Wang L."/>
            <person name="Lu Z."/>
            <person name="Huang Y."/>
            <person name="Du W."/>
            <person name="Zhou Y."/>
            <person name="Huang L."/>
            <person name="Dai X."/>
        </authorList>
    </citation>
    <scope>NUCLEOTIDE SEQUENCE [LARGE SCALE GENOMIC DNA]</scope>
    <source>
        <strain evidence="5 6">YYQ-30</strain>
    </source>
</reference>
<name>A0A849L030_9RHOB</name>
<evidence type="ECO:0000256" key="3">
    <source>
        <dbReference type="ARBA" id="ARBA00022679"/>
    </source>
</evidence>
<feature type="domain" description="Glycosyltransferase 2-like" evidence="4">
    <location>
        <begin position="7"/>
        <end position="165"/>
    </location>
</feature>
<dbReference type="Gene3D" id="3.90.550.10">
    <property type="entry name" value="Spore Coat Polysaccharide Biosynthesis Protein SpsA, Chain A"/>
    <property type="match status" value="1"/>
</dbReference>
<sequence>MSLPATSLVIVNHSRRAELALVLKSLPFQRHPNFEVIVVSDLAPPDRPEAPGGTRWIHFPEANISTARNLGIAAAGGEIVAFCDDDAVPEFSWLERLCAPFADPSVGAAGGFVRGRNGVSFQWRGVGFDRLGRDHPLDVAQTQVFAPAPDRFVKTVGTNSAFRRAALVGIGGFDAAYRFFLDETDVNLRLSRAGWSTAIVPDAEVLHGFAESRLRTRHRVPRSLYEIGASMAHFLKLHAPKPDIAARLAGFRTEQHRRLLHHFSLGALSGRDVARLMAGLEAGLAEGASRAPRTGLPACAEAPGFAPLQRRDGGARLAIRAGLRDHAAARAAARAAAAAGHEVTLLLPEVSPRPLRVCFTRDGYFEHRFGLLGKAERDRPRPFGTVAARNTAEICRIQSLRGPLAIETPLEA</sequence>
<dbReference type="RefSeq" id="WP_171321572.1">
    <property type="nucleotide sequence ID" value="NZ_JABFBC010000001.1"/>
</dbReference>